<dbReference type="RefSeq" id="WP_134167418.1">
    <property type="nucleotide sequence ID" value="NZ_SODD01000001.1"/>
</dbReference>
<evidence type="ECO:0000256" key="5">
    <source>
        <dbReference type="ARBA" id="ARBA00023136"/>
    </source>
</evidence>
<keyword evidence="9" id="KW-1185">Reference proteome</keyword>
<proteinExistence type="inferred from homology"/>
<dbReference type="GO" id="GO:0005886">
    <property type="term" value="C:plasma membrane"/>
    <property type="evidence" value="ECO:0007669"/>
    <property type="project" value="TreeGrafter"/>
</dbReference>
<dbReference type="AlphaFoldDB" id="A0A4R8A6V6"/>
<gene>
    <name evidence="8" type="ORF">EDD63_101127</name>
</gene>
<feature type="domain" description="GtrA/DPMS transmembrane" evidence="7">
    <location>
        <begin position="10"/>
        <end position="123"/>
    </location>
</feature>
<evidence type="ECO:0000256" key="4">
    <source>
        <dbReference type="ARBA" id="ARBA00022989"/>
    </source>
</evidence>
<dbReference type="PANTHER" id="PTHR38459:SF5">
    <property type="entry name" value="CELL WALL TEICHOIC ACID GLYCOSYLATION PROTEIN GTCA"/>
    <property type="match status" value="1"/>
</dbReference>
<dbReference type="OrthoDB" id="361483at2"/>
<evidence type="ECO:0000259" key="7">
    <source>
        <dbReference type="Pfam" id="PF04138"/>
    </source>
</evidence>
<comment type="caution">
    <text evidence="8">The sequence shown here is derived from an EMBL/GenBank/DDBJ whole genome shotgun (WGS) entry which is preliminary data.</text>
</comment>
<dbReference type="EMBL" id="SODD01000001">
    <property type="protein sequence ID" value="TDW26412.1"/>
    <property type="molecule type" value="Genomic_DNA"/>
</dbReference>
<keyword evidence="4 6" id="KW-1133">Transmembrane helix</keyword>
<dbReference type="Proteomes" id="UP000294743">
    <property type="component" value="Unassembled WGS sequence"/>
</dbReference>
<comment type="subcellular location">
    <subcellularLocation>
        <location evidence="1">Membrane</location>
        <topology evidence="1">Multi-pass membrane protein</topology>
    </subcellularLocation>
</comment>
<evidence type="ECO:0000313" key="8">
    <source>
        <dbReference type="EMBL" id="TDW26412.1"/>
    </source>
</evidence>
<dbReference type="PANTHER" id="PTHR38459">
    <property type="entry name" value="PROPHAGE BACTOPRENOL-LINKED GLUCOSE TRANSLOCASE HOMOLOG"/>
    <property type="match status" value="1"/>
</dbReference>
<feature type="transmembrane region" description="Helical" evidence="6">
    <location>
        <begin position="38"/>
        <end position="58"/>
    </location>
</feature>
<evidence type="ECO:0000256" key="2">
    <source>
        <dbReference type="ARBA" id="ARBA00009399"/>
    </source>
</evidence>
<dbReference type="InterPro" id="IPR007267">
    <property type="entry name" value="GtrA_DPMS_TM"/>
</dbReference>
<feature type="transmembrane region" description="Helical" evidence="6">
    <location>
        <begin position="12"/>
        <end position="32"/>
    </location>
</feature>
<protein>
    <submittedName>
        <fullName evidence="8">Putative flippase GtrA</fullName>
    </submittedName>
</protein>
<sequence length="133" mass="15165">MFNIDKQLIKYIFNGGFTTLVNYIVYFILTYVGVQYLIANTIAWVVAVLVAFYTNRLWVFQSNEPFIQQLINFVSLRALTLLIENGLLYVCIQLIGIASIPAKLFVSIITVIANYGICKSKIFRKGEPNYGNH</sequence>
<evidence type="ECO:0000313" key="9">
    <source>
        <dbReference type="Proteomes" id="UP000294743"/>
    </source>
</evidence>
<name>A0A4R8A6V6_9FIRM</name>
<keyword evidence="3 6" id="KW-0812">Transmembrane</keyword>
<reference evidence="8 9" key="1">
    <citation type="submission" date="2019-03" db="EMBL/GenBank/DDBJ databases">
        <title>Genomic Encyclopedia of Type Strains, Phase IV (KMG-IV): sequencing the most valuable type-strain genomes for metagenomic binning, comparative biology and taxonomic classification.</title>
        <authorList>
            <person name="Goeker M."/>
        </authorList>
    </citation>
    <scope>NUCLEOTIDE SEQUENCE [LARGE SCALE GENOMIC DNA]</scope>
    <source>
        <strain evidence="8 9">DSM 28867</strain>
    </source>
</reference>
<comment type="similarity">
    <text evidence="2">Belongs to the GtrA family.</text>
</comment>
<evidence type="ECO:0000256" key="1">
    <source>
        <dbReference type="ARBA" id="ARBA00004141"/>
    </source>
</evidence>
<organism evidence="8 9">
    <name type="scientific">Breznakia blatticola</name>
    <dbReference type="NCBI Taxonomy" id="1754012"/>
    <lineage>
        <taxon>Bacteria</taxon>
        <taxon>Bacillati</taxon>
        <taxon>Bacillota</taxon>
        <taxon>Erysipelotrichia</taxon>
        <taxon>Erysipelotrichales</taxon>
        <taxon>Erysipelotrichaceae</taxon>
        <taxon>Breznakia</taxon>
    </lineage>
</organism>
<evidence type="ECO:0000256" key="3">
    <source>
        <dbReference type="ARBA" id="ARBA00022692"/>
    </source>
</evidence>
<evidence type="ECO:0000256" key="6">
    <source>
        <dbReference type="SAM" id="Phobius"/>
    </source>
</evidence>
<feature type="transmembrane region" description="Helical" evidence="6">
    <location>
        <begin position="94"/>
        <end position="117"/>
    </location>
</feature>
<dbReference type="Pfam" id="PF04138">
    <property type="entry name" value="GtrA_DPMS_TM"/>
    <property type="match status" value="1"/>
</dbReference>
<accession>A0A4R8A6V6</accession>
<keyword evidence="5 6" id="KW-0472">Membrane</keyword>
<dbReference type="GO" id="GO:0000271">
    <property type="term" value="P:polysaccharide biosynthetic process"/>
    <property type="evidence" value="ECO:0007669"/>
    <property type="project" value="InterPro"/>
</dbReference>
<feature type="transmembrane region" description="Helical" evidence="6">
    <location>
        <begin position="70"/>
        <end position="88"/>
    </location>
</feature>
<dbReference type="InterPro" id="IPR051401">
    <property type="entry name" value="GtrA_CellWall_Glycosyl"/>
</dbReference>